<dbReference type="PANTHER" id="PTHR43758:SF2">
    <property type="entry name" value="OXIDIZED PURINE NUCLEOSIDE TRIPHOSPHATE HYDROLASE"/>
    <property type="match status" value="1"/>
</dbReference>
<dbReference type="OrthoDB" id="9804563at2"/>
<dbReference type="EMBL" id="STGY01000004">
    <property type="protein sequence ID" value="THV43412.1"/>
    <property type="molecule type" value="Genomic_DNA"/>
</dbReference>
<evidence type="ECO:0000256" key="5">
    <source>
        <dbReference type="ARBA" id="ARBA00022490"/>
    </source>
</evidence>
<evidence type="ECO:0000259" key="25">
    <source>
        <dbReference type="PROSITE" id="PS51462"/>
    </source>
</evidence>
<dbReference type="SUPFAM" id="SSF55811">
    <property type="entry name" value="Nudix"/>
    <property type="match status" value="1"/>
</dbReference>
<keyword evidence="6" id="KW-0479">Metal-binding</keyword>
<dbReference type="AlphaFoldDB" id="A0A4S8QJH2"/>
<dbReference type="GO" id="GO:0008413">
    <property type="term" value="F:8-oxo-7,8-dihydroguanosine triphosphate pyrophosphatase activity"/>
    <property type="evidence" value="ECO:0007669"/>
    <property type="project" value="InterPro"/>
</dbReference>
<feature type="domain" description="Nudix hydrolase" evidence="25">
    <location>
        <begin position="7"/>
        <end position="143"/>
    </location>
</feature>
<evidence type="ECO:0000256" key="21">
    <source>
        <dbReference type="ARBA" id="ARBA00048002"/>
    </source>
</evidence>
<evidence type="ECO:0000256" key="14">
    <source>
        <dbReference type="ARBA" id="ARBA00026103"/>
    </source>
</evidence>
<evidence type="ECO:0000256" key="20">
    <source>
        <dbReference type="ARBA" id="ARBA00032071"/>
    </source>
</evidence>
<dbReference type="Gene3D" id="3.90.79.10">
    <property type="entry name" value="Nucleoside Triphosphate Pyrophosphohydrolase"/>
    <property type="match status" value="1"/>
</dbReference>
<dbReference type="Proteomes" id="UP000308760">
    <property type="component" value="Unassembled WGS sequence"/>
</dbReference>
<evidence type="ECO:0000256" key="15">
    <source>
        <dbReference type="ARBA" id="ARBA00026218"/>
    </source>
</evidence>
<keyword evidence="9" id="KW-0694">RNA-binding</keyword>
<protein>
    <recommendedName>
        <fullName evidence="15">Oxidized purine nucleoside triphosphate hydrolase</fullName>
        <ecNumber evidence="14">3.6.1.56</ecNumber>
    </recommendedName>
    <alternativeName>
        <fullName evidence="19">2-hydroxy-dATP diphosphatase</fullName>
    </alternativeName>
    <alternativeName>
        <fullName evidence="18">7,8-dihydro-8-oxoguanine triphosphatase</fullName>
    </alternativeName>
    <alternativeName>
        <fullName evidence="17">8-oxo-dGTPase</fullName>
    </alternativeName>
    <alternativeName>
        <fullName evidence="20">Methylated purine nucleoside triphosphate hydrolase</fullName>
    </alternativeName>
    <alternativeName>
        <fullName evidence="16">Nucleoside diphosphate-linked moiety X motif 1</fullName>
    </alternativeName>
</protein>
<comment type="catalytic activity">
    <reaction evidence="10">
        <text>8-oxo-dATP + H2O = 8-oxo-dAMP + diphosphate + H(+)</text>
        <dbReference type="Rhea" id="RHEA:65396"/>
        <dbReference type="ChEBI" id="CHEBI:15377"/>
        <dbReference type="ChEBI" id="CHEBI:15378"/>
        <dbReference type="ChEBI" id="CHEBI:33019"/>
        <dbReference type="ChEBI" id="CHEBI:71361"/>
        <dbReference type="ChEBI" id="CHEBI:172871"/>
    </reaction>
    <physiologicalReaction direction="left-to-right" evidence="10">
        <dbReference type="Rhea" id="RHEA:65397"/>
    </physiologicalReaction>
</comment>
<evidence type="ECO:0000256" key="4">
    <source>
        <dbReference type="ARBA" id="ARBA00011245"/>
    </source>
</evidence>
<evidence type="ECO:0000313" key="26">
    <source>
        <dbReference type="EMBL" id="THV43412.1"/>
    </source>
</evidence>
<evidence type="ECO:0000256" key="1">
    <source>
        <dbReference type="ARBA" id="ARBA00001946"/>
    </source>
</evidence>
<gene>
    <name evidence="26" type="ORF">FAB82_01690</name>
</gene>
<dbReference type="GO" id="GO:0003723">
    <property type="term" value="F:RNA binding"/>
    <property type="evidence" value="ECO:0007669"/>
    <property type="project" value="UniProtKB-KW"/>
</dbReference>
<comment type="subunit">
    <text evidence="4">Monomer.</text>
</comment>
<comment type="similarity">
    <text evidence="3">Belongs to the Nudix hydrolase family.</text>
</comment>
<keyword evidence="8" id="KW-0460">Magnesium</keyword>
<dbReference type="PRINTS" id="PR00502">
    <property type="entry name" value="NUDIXFAMILY"/>
</dbReference>
<comment type="function">
    <text evidence="24">Oxidized purine nucleoside triphosphate hydrolase which is a prominent sanitizer of the oxidized nucleotide pool. Catalyzes the hydrolysis of 2-oxo-dATP (2-hydroxy-dATP) into 2-oxo-dAMP. Also has a significant hydrolase activity toward 2-oxo-ATP, 8-oxo-dGTP and 8-oxo-dATP. Through the hydrolysis of oxidized purine nucleoside triphosphates, prevents their incorporation into DNA and the subsequent transversions A:T to C:G and G:C to T:A. Also catalyzes the hydrolysis of methylated purine nucleoside triphosphate preventing their integration into DNA. Through this antimutagenic activity protects cells from oxidative stress.</text>
</comment>
<dbReference type="InterPro" id="IPR020476">
    <property type="entry name" value="Nudix_hydrolase"/>
</dbReference>
<dbReference type="GO" id="GO:0005737">
    <property type="term" value="C:cytoplasm"/>
    <property type="evidence" value="ECO:0007669"/>
    <property type="project" value="UniProtKB-SubCell"/>
</dbReference>
<name>A0A4S8QJH2_9ACTN</name>
<dbReference type="InterPro" id="IPR000086">
    <property type="entry name" value="NUDIX_hydrolase_dom"/>
</dbReference>
<comment type="catalytic activity">
    <reaction evidence="13">
        <text>2-oxo-ATP + H2O = 2-oxo-AMP + diphosphate + H(+)</text>
        <dbReference type="Rhea" id="RHEA:67392"/>
        <dbReference type="ChEBI" id="CHEBI:15377"/>
        <dbReference type="ChEBI" id="CHEBI:15378"/>
        <dbReference type="ChEBI" id="CHEBI:33019"/>
        <dbReference type="ChEBI" id="CHEBI:71395"/>
        <dbReference type="ChEBI" id="CHEBI:172878"/>
    </reaction>
    <physiologicalReaction direction="left-to-right" evidence="13">
        <dbReference type="Rhea" id="RHEA:67393"/>
    </physiologicalReaction>
</comment>
<dbReference type="CDD" id="cd03427">
    <property type="entry name" value="NUDIX_MTH1_Nudt1"/>
    <property type="match status" value="1"/>
</dbReference>
<dbReference type="PANTHER" id="PTHR43758">
    <property type="entry name" value="7,8-DIHYDRO-8-OXOGUANINE TRIPHOSPHATASE"/>
    <property type="match status" value="1"/>
</dbReference>
<evidence type="ECO:0000256" key="16">
    <source>
        <dbReference type="ARBA" id="ARBA00029673"/>
    </source>
</evidence>
<evidence type="ECO:0000256" key="11">
    <source>
        <dbReference type="ARBA" id="ARBA00024459"/>
    </source>
</evidence>
<dbReference type="PRINTS" id="PR01403">
    <property type="entry name" value="8OXTPHPHTASE"/>
</dbReference>
<evidence type="ECO:0000256" key="7">
    <source>
        <dbReference type="ARBA" id="ARBA00022801"/>
    </source>
</evidence>
<evidence type="ECO:0000256" key="8">
    <source>
        <dbReference type="ARBA" id="ARBA00022842"/>
    </source>
</evidence>
<dbReference type="RefSeq" id="WP_136532802.1">
    <property type="nucleotide sequence ID" value="NZ_STGY01000004.1"/>
</dbReference>
<evidence type="ECO:0000313" key="27">
    <source>
        <dbReference type="Proteomes" id="UP000308760"/>
    </source>
</evidence>
<dbReference type="InterPro" id="IPR003563">
    <property type="entry name" value="8ODP"/>
</dbReference>
<comment type="subcellular location">
    <subcellularLocation>
        <location evidence="2">Cytoplasm</location>
    </subcellularLocation>
</comment>
<keyword evidence="5" id="KW-0963">Cytoplasm</keyword>
<proteinExistence type="inferred from homology"/>
<evidence type="ECO:0000256" key="2">
    <source>
        <dbReference type="ARBA" id="ARBA00004496"/>
    </source>
</evidence>
<reference evidence="27" key="1">
    <citation type="submission" date="2019-04" db="EMBL/GenBank/DDBJ databases">
        <title>Nocardioides xinjiangensis sp. nov.</title>
        <authorList>
            <person name="Liu S."/>
        </authorList>
    </citation>
    <scope>NUCLEOTIDE SEQUENCE [LARGE SCALE GENOMIC DNA]</scope>
    <source>
        <strain evidence="27">18</strain>
    </source>
</reference>
<evidence type="ECO:0000256" key="23">
    <source>
        <dbReference type="ARBA" id="ARBA00049032"/>
    </source>
</evidence>
<dbReference type="GO" id="GO:0046872">
    <property type="term" value="F:metal ion binding"/>
    <property type="evidence" value="ECO:0007669"/>
    <property type="project" value="UniProtKB-KW"/>
</dbReference>
<evidence type="ECO:0000256" key="19">
    <source>
        <dbReference type="ARBA" id="ARBA00031927"/>
    </source>
</evidence>
<accession>A0A4S8QJH2</accession>
<evidence type="ECO:0000256" key="18">
    <source>
        <dbReference type="ARBA" id="ARBA00030682"/>
    </source>
</evidence>
<comment type="catalytic activity">
    <reaction evidence="23">
        <text>N(6)-methyl-dATP + H2O = N(6)-methyl-dAMP + diphosphate + H(+)</text>
        <dbReference type="Rhea" id="RHEA:67604"/>
        <dbReference type="ChEBI" id="CHEBI:15377"/>
        <dbReference type="ChEBI" id="CHEBI:15378"/>
        <dbReference type="ChEBI" id="CHEBI:33019"/>
        <dbReference type="ChEBI" id="CHEBI:169976"/>
        <dbReference type="ChEBI" id="CHEBI:172872"/>
    </reaction>
    <physiologicalReaction direction="left-to-right" evidence="23">
        <dbReference type="Rhea" id="RHEA:67605"/>
    </physiologicalReaction>
</comment>
<evidence type="ECO:0000256" key="22">
    <source>
        <dbReference type="ARBA" id="ARBA00048894"/>
    </source>
</evidence>
<evidence type="ECO:0000256" key="12">
    <source>
        <dbReference type="ARBA" id="ARBA00024486"/>
    </source>
</evidence>
<dbReference type="EC" id="3.6.1.56" evidence="14"/>
<sequence>MNGETTPASRVCLGLLLRETAGSREVLLGRKQYGFGVGKLVAPGGHIEPGETPEQATAREIAEEVGLVVSPSALAPVATVSFLFPAKPAWTQVAEVFRADEWSGEAIPSDELVPVWVPTDALPFDQMWDDATYWLPKVLAGERFDVTFTFADDNAHVIEARFSPR</sequence>
<dbReference type="Pfam" id="PF00293">
    <property type="entry name" value="NUDIX"/>
    <property type="match status" value="1"/>
</dbReference>
<reference evidence="26 27" key="2">
    <citation type="submission" date="2019-05" db="EMBL/GenBank/DDBJ databases">
        <title>Glycomyces buryatensis sp. nov.</title>
        <authorList>
            <person name="Nikitina E."/>
        </authorList>
    </citation>
    <scope>NUCLEOTIDE SEQUENCE [LARGE SCALE GENOMIC DNA]</scope>
    <source>
        <strain evidence="26 27">18</strain>
    </source>
</reference>
<dbReference type="GO" id="GO:0008828">
    <property type="term" value="F:dATP diphosphatase activity"/>
    <property type="evidence" value="ECO:0007669"/>
    <property type="project" value="UniProtKB-EC"/>
</dbReference>
<evidence type="ECO:0000256" key="6">
    <source>
        <dbReference type="ARBA" id="ARBA00022723"/>
    </source>
</evidence>
<evidence type="ECO:0000256" key="3">
    <source>
        <dbReference type="ARBA" id="ARBA00005582"/>
    </source>
</evidence>
<comment type="catalytic activity">
    <reaction evidence="21">
        <text>N(6)-methyl-ATP + H2O = N(6)-methyl-AMP + diphosphate + H(+)</text>
        <dbReference type="Rhea" id="RHEA:67608"/>
        <dbReference type="ChEBI" id="CHEBI:15377"/>
        <dbReference type="ChEBI" id="CHEBI:15378"/>
        <dbReference type="ChEBI" id="CHEBI:33019"/>
        <dbReference type="ChEBI" id="CHEBI:144842"/>
        <dbReference type="ChEBI" id="CHEBI:172873"/>
    </reaction>
    <physiologicalReaction direction="left-to-right" evidence="21">
        <dbReference type="Rhea" id="RHEA:67609"/>
    </physiologicalReaction>
</comment>
<keyword evidence="27" id="KW-1185">Reference proteome</keyword>
<comment type="catalytic activity">
    <reaction evidence="22">
        <text>O(6)-methyl-dGTP + H2O = O(6)-methyl-dGMP + diphosphate + H(+)</text>
        <dbReference type="Rhea" id="RHEA:67600"/>
        <dbReference type="ChEBI" id="CHEBI:15377"/>
        <dbReference type="ChEBI" id="CHEBI:15378"/>
        <dbReference type="ChEBI" id="CHEBI:33019"/>
        <dbReference type="ChEBI" id="CHEBI:169974"/>
        <dbReference type="ChEBI" id="CHEBI:169975"/>
    </reaction>
    <physiologicalReaction direction="left-to-right" evidence="22">
        <dbReference type="Rhea" id="RHEA:67601"/>
    </physiologicalReaction>
</comment>
<evidence type="ECO:0000256" key="10">
    <source>
        <dbReference type="ARBA" id="ARBA00024448"/>
    </source>
</evidence>
<keyword evidence="7" id="KW-0378">Hydrolase</keyword>
<evidence type="ECO:0000256" key="24">
    <source>
        <dbReference type="ARBA" id="ARBA00053094"/>
    </source>
</evidence>
<evidence type="ECO:0000256" key="9">
    <source>
        <dbReference type="ARBA" id="ARBA00022884"/>
    </source>
</evidence>
<comment type="cofactor">
    <cofactor evidence="1">
        <name>Mg(2+)</name>
        <dbReference type="ChEBI" id="CHEBI:18420"/>
    </cofactor>
</comment>
<dbReference type="PROSITE" id="PS51462">
    <property type="entry name" value="NUDIX"/>
    <property type="match status" value="1"/>
</dbReference>
<evidence type="ECO:0000256" key="13">
    <source>
        <dbReference type="ARBA" id="ARBA00024596"/>
    </source>
</evidence>
<comment type="catalytic activity">
    <reaction evidence="12">
        <text>8-oxo-dGTP + H2O = 8-oxo-dGMP + diphosphate + H(+)</text>
        <dbReference type="Rhea" id="RHEA:31575"/>
        <dbReference type="ChEBI" id="CHEBI:15377"/>
        <dbReference type="ChEBI" id="CHEBI:15378"/>
        <dbReference type="ChEBI" id="CHEBI:33019"/>
        <dbReference type="ChEBI" id="CHEBI:63224"/>
        <dbReference type="ChEBI" id="CHEBI:77896"/>
    </reaction>
    <physiologicalReaction direction="left-to-right" evidence="12">
        <dbReference type="Rhea" id="RHEA:31576"/>
    </physiologicalReaction>
</comment>
<dbReference type="InterPro" id="IPR015797">
    <property type="entry name" value="NUDIX_hydrolase-like_dom_sf"/>
</dbReference>
<evidence type="ECO:0000256" key="17">
    <source>
        <dbReference type="ARBA" id="ARBA00030634"/>
    </source>
</evidence>
<organism evidence="26 27">
    <name type="scientific">Glycomyces buryatensis</name>
    <dbReference type="NCBI Taxonomy" id="2570927"/>
    <lineage>
        <taxon>Bacteria</taxon>
        <taxon>Bacillati</taxon>
        <taxon>Actinomycetota</taxon>
        <taxon>Actinomycetes</taxon>
        <taxon>Glycomycetales</taxon>
        <taxon>Glycomycetaceae</taxon>
        <taxon>Glycomyces</taxon>
    </lineage>
</organism>
<dbReference type="GO" id="GO:0042262">
    <property type="term" value="P:DNA protection"/>
    <property type="evidence" value="ECO:0007669"/>
    <property type="project" value="InterPro"/>
</dbReference>
<comment type="catalytic activity">
    <reaction evidence="11">
        <text>2-oxo-dATP + H2O = 2-oxo-dAMP + diphosphate + H(+)</text>
        <dbReference type="Rhea" id="RHEA:31583"/>
        <dbReference type="ChEBI" id="CHEBI:15377"/>
        <dbReference type="ChEBI" id="CHEBI:15378"/>
        <dbReference type="ChEBI" id="CHEBI:33019"/>
        <dbReference type="ChEBI" id="CHEBI:63212"/>
        <dbReference type="ChEBI" id="CHEBI:77897"/>
        <dbReference type="EC" id="3.6.1.56"/>
    </reaction>
    <physiologicalReaction direction="left-to-right" evidence="11">
        <dbReference type="Rhea" id="RHEA:31584"/>
    </physiologicalReaction>
</comment>
<comment type="caution">
    <text evidence="26">The sequence shown here is derived from an EMBL/GenBank/DDBJ whole genome shotgun (WGS) entry which is preliminary data.</text>
</comment>